<dbReference type="CDD" id="cd21674">
    <property type="entry name" value="SMP_PDZD8"/>
    <property type="match status" value="1"/>
</dbReference>
<feature type="domain" description="PDZ" evidence="11">
    <location>
        <begin position="347"/>
        <end position="430"/>
    </location>
</feature>
<comment type="subcellular location">
    <subcellularLocation>
        <location evidence="1">Membrane</location>
    </subcellularLocation>
</comment>
<dbReference type="GO" id="GO:0005789">
    <property type="term" value="C:endoplasmic reticulum membrane"/>
    <property type="evidence" value="ECO:0007669"/>
    <property type="project" value="UniProtKB-ARBA"/>
</dbReference>
<dbReference type="Pfam" id="PF00130">
    <property type="entry name" value="C1_1"/>
    <property type="match status" value="1"/>
</dbReference>
<dbReference type="AlphaFoldDB" id="A0AA88MS88"/>
<organism evidence="13 14">
    <name type="scientific">Tachysurus vachellii</name>
    <name type="common">Darkbarbel catfish</name>
    <name type="synonym">Pelteobagrus vachellii</name>
    <dbReference type="NCBI Taxonomy" id="175792"/>
    <lineage>
        <taxon>Eukaryota</taxon>
        <taxon>Metazoa</taxon>
        <taxon>Chordata</taxon>
        <taxon>Craniata</taxon>
        <taxon>Vertebrata</taxon>
        <taxon>Euteleostomi</taxon>
        <taxon>Actinopterygii</taxon>
        <taxon>Neopterygii</taxon>
        <taxon>Teleostei</taxon>
        <taxon>Ostariophysi</taxon>
        <taxon>Siluriformes</taxon>
        <taxon>Bagridae</taxon>
        <taxon>Tachysurus</taxon>
    </lineage>
</organism>
<evidence type="ECO:0000259" key="10">
    <source>
        <dbReference type="PROSITE" id="PS50081"/>
    </source>
</evidence>
<dbReference type="Proteomes" id="UP001187315">
    <property type="component" value="Unassembled WGS sequence"/>
</dbReference>
<evidence type="ECO:0000313" key="14">
    <source>
        <dbReference type="Proteomes" id="UP001187315"/>
    </source>
</evidence>
<evidence type="ECO:0000256" key="3">
    <source>
        <dbReference type="ARBA" id="ARBA00022723"/>
    </source>
</evidence>
<feature type="compositionally biased region" description="Pro residues" evidence="9">
    <location>
        <begin position="566"/>
        <end position="586"/>
    </location>
</feature>
<dbReference type="InterPro" id="IPR001478">
    <property type="entry name" value="PDZ"/>
</dbReference>
<feature type="compositionally biased region" description="Polar residues" evidence="9">
    <location>
        <begin position="589"/>
        <end position="604"/>
    </location>
</feature>
<evidence type="ECO:0000256" key="5">
    <source>
        <dbReference type="ARBA" id="ARBA00023055"/>
    </source>
</evidence>
<keyword evidence="2" id="KW-0813">Transport</keyword>
<feature type="compositionally biased region" description="Pro residues" evidence="9">
    <location>
        <begin position="69"/>
        <end position="83"/>
    </location>
</feature>
<keyword evidence="3" id="KW-0479">Metal-binding</keyword>
<evidence type="ECO:0000256" key="1">
    <source>
        <dbReference type="ARBA" id="ARBA00004370"/>
    </source>
</evidence>
<dbReference type="GO" id="GO:1990456">
    <property type="term" value="P:mitochondrion-endoplasmic reticulum membrane tethering"/>
    <property type="evidence" value="ECO:0007669"/>
    <property type="project" value="InterPro"/>
</dbReference>
<dbReference type="SUPFAM" id="SSF50156">
    <property type="entry name" value="PDZ domain-like"/>
    <property type="match status" value="1"/>
</dbReference>
<dbReference type="PANTHER" id="PTHR21519:SF1">
    <property type="entry name" value="PDZ DOMAIN-CONTAINING PROTEIN 8"/>
    <property type="match status" value="1"/>
</dbReference>
<feature type="region of interest" description="Disordered" evidence="9">
    <location>
        <begin position="948"/>
        <end position="999"/>
    </location>
</feature>
<evidence type="ECO:0000256" key="9">
    <source>
        <dbReference type="SAM" id="MobiDB-lite"/>
    </source>
</evidence>
<evidence type="ECO:0000256" key="2">
    <source>
        <dbReference type="ARBA" id="ARBA00022448"/>
    </source>
</evidence>
<keyword evidence="4" id="KW-0862">Zinc</keyword>
<dbReference type="InterPro" id="IPR031468">
    <property type="entry name" value="SMP_LBD"/>
</dbReference>
<reference evidence="13" key="1">
    <citation type="submission" date="2023-08" db="EMBL/GenBank/DDBJ databases">
        <title>Pelteobagrus vachellii genome.</title>
        <authorList>
            <person name="Liu H."/>
        </authorList>
    </citation>
    <scope>NUCLEOTIDE SEQUENCE</scope>
    <source>
        <strain evidence="13">PRFRI_2022a</strain>
        <tissue evidence="13">Muscle</tissue>
    </source>
</reference>
<dbReference type="GO" id="GO:0051560">
    <property type="term" value="P:mitochondrial calcium ion homeostasis"/>
    <property type="evidence" value="ECO:0007669"/>
    <property type="project" value="InterPro"/>
</dbReference>
<dbReference type="EMBL" id="JAVHJS010000011">
    <property type="protein sequence ID" value="KAK2843741.1"/>
    <property type="molecule type" value="Genomic_DNA"/>
</dbReference>
<dbReference type="GO" id="GO:0008289">
    <property type="term" value="F:lipid binding"/>
    <property type="evidence" value="ECO:0007669"/>
    <property type="project" value="UniProtKB-KW"/>
</dbReference>
<dbReference type="InterPro" id="IPR036034">
    <property type="entry name" value="PDZ_sf"/>
</dbReference>
<dbReference type="GO" id="GO:0044233">
    <property type="term" value="C:mitochondria-associated endoplasmic reticulum membrane contact site"/>
    <property type="evidence" value="ECO:0007669"/>
    <property type="project" value="InterPro"/>
</dbReference>
<dbReference type="PROSITE" id="PS51847">
    <property type="entry name" value="SMP"/>
    <property type="match status" value="1"/>
</dbReference>
<dbReference type="SMART" id="SM00228">
    <property type="entry name" value="PDZ"/>
    <property type="match status" value="1"/>
</dbReference>
<keyword evidence="14" id="KW-1185">Reference proteome</keyword>
<evidence type="ECO:0000256" key="7">
    <source>
        <dbReference type="ARBA" id="ARBA00023136"/>
    </source>
</evidence>
<keyword evidence="7" id="KW-0472">Membrane</keyword>
<dbReference type="GO" id="GO:0046872">
    <property type="term" value="F:metal ion binding"/>
    <property type="evidence" value="ECO:0007669"/>
    <property type="project" value="UniProtKB-KW"/>
</dbReference>
<feature type="region of interest" description="Disordered" evidence="9">
    <location>
        <begin position="50"/>
        <end position="87"/>
    </location>
</feature>
<dbReference type="PROSITE" id="PS50106">
    <property type="entry name" value="PDZ"/>
    <property type="match status" value="1"/>
</dbReference>
<dbReference type="PANTHER" id="PTHR21519">
    <property type="entry name" value="PDZ DOMAIN-CONTAINING PROTEIN 8"/>
    <property type="match status" value="1"/>
</dbReference>
<feature type="coiled-coil region" evidence="8">
    <location>
        <begin position="1029"/>
        <end position="1056"/>
    </location>
</feature>
<evidence type="ECO:0000256" key="6">
    <source>
        <dbReference type="ARBA" id="ARBA00023121"/>
    </source>
</evidence>
<sequence length="1157" mass="128825">MLYLVLISAFTGAVVTLLLQLALLYRRSPEPVARTVQYVKAVPDPVLKDYFTNPQQPDASRQPADGACPGPPPPPSPPPPLLPHPQDEPETCGFLNAIFLFLFRELRDTPVVRHWVTKKIRVEFEELLQTKTAGRLLEGLSLRDVSLGDSVPVFKTARLVRPVQLDDSGMPEELSFEVDLEYAGGFHLAVDVDLMFGKSAYLFVKMRRVSGRLRLRFSRLPFTHWSFSFVEDPLVDFEVKSQFEGRPLPQLTSIIVNQLKRVIKKKHTLPNYKIRYKPFFPFQVQPTPEPDFSVQDERLVEGRLRVTLVECSRLFILGSYDRETYVHCTVELSSHEWKEKPRSSIKRTEVIKGPNGSVGMTFRHVPATEGDVVHVSIETVTPNSPAAQADLQKGDRLIAIGGVKVTSSVQVPKLLKQAGDRVNVLYERPVRHQVPTMGLGPLQDTLGPLDESAYPVAGGYEEDPAHISTIDLTDGKDNDSEFEELIVESKTSVVPVMAEAKEDTLLSVNQSPKKTVANLASKPLGTISPILNRKLNLAGLQSPLKPQPKESPKPSPLKSAELSEPPQRPTVPPPPPPVRPPVPPRPQIKVTSPSTSSESQNMEGTDSIVEKPPEKSPPGASNGEKPISEKSPTKAPEIKPVTKPVESNDELQTNPITNKQDVIKDKITESAFNIKDSMDEQGLWESSEAMFRNRYGHWSKASVVFDVESNHKYLNVALWCKDPFKLGSLLCLGHVSLHLEHIALECLCISSAEYQSTFRLCAPEPRASVSRTALRSLSTHKGFNEKLCYGDITLNFTYLGEGDSDLPSGVLEREGSIQEEELKDRDRERDNMPALSREDLNYSSMRLEVRHNFQDTQFQNPTWCDYCKKKVWTKAASQCITCAYVCHKKCQEKCLAEHPFCVAIADRRSADPEAKSTINRATTGLTRHIINTSSRLLNLRQVPKARLAEQAAEVGPGVVERSPKHTPNTSDNESSDTETYIGASPSKHPSTSGGTKLARKEGGLDDSVFIAVKEIGRDLYRGLPTDERSQKLELMLDKLQQEIDQELEHNNSLISEEKEATDARRKALITSALAKSGERLQALTLLMIHYRAGIDDIESMECTSLSEQHGFPKSKVEVLEEDLISAEVYDSDVCSPVDVQSLNDISEEQICVEALPR</sequence>
<dbReference type="InterPro" id="IPR058801">
    <property type="entry name" value="PDZD8_N"/>
</dbReference>
<comment type="caution">
    <text evidence="13">The sequence shown here is derived from an EMBL/GenBank/DDBJ whole genome shotgun (WGS) entry which is preliminary data.</text>
</comment>
<keyword evidence="5" id="KW-0445">Lipid transport</keyword>
<dbReference type="InterPro" id="IPR046349">
    <property type="entry name" value="C1-like_sf"/>
</dbReference>
<dbReference type="GO" id="GO:0005739">
    <property type="term" value="C:mitochondrion"/>
    <property type="evidence" value="ECO:0007669"/>
    <property type="project" value="GOC"/>
</dbReference>
<dbReference type="CDD" id="cd20825">
    <property type="entry name" value="C1_PDZD8"/>
    <property type="match status" value="1"/>
</dbReference>
<evidence type="ECO:0000259" key="11">
    <source>
        <dbReference type="PROSITE" id="PS50106"/>
    </source>
</evidence>
<dbReference type="Gene3D" id="2.30.42.10">
    <property type="match status" value="1"/>
</dbReference>
<evidence type="ECO:0008006" key="15">
    <source>
        <dbReference type="Google" id="ProtNLM"/>
    </source>
</evidence>
<dbReference type="SMART" id="SM00109">
    <property type="entry name" value="C1"/>
    <property type="match status" value="1"/>
</dbReference>
<proteinExistence type="predicted"/>
<name>A0AA88MS88_TACVA</name>
<keyword evidence="8" id="KW-0175">Coiled coil</keyword>
<keyword evidence="6" id="KW-0446">Lipid-binding</keyword>
<feature type="domain" description="SMP-LTD" evidence="12">
    <location>
        <begin position="88"/>
        <end position="278"/>
    </location>
</feature>
<dbReference type="GO" id="GO:0006869">
    <property type="term" value="P:lipid transport"/>
    <property type="evidence" value="ECO:0007669"/>
    <property type="project" value="UniProtKB-KW"/>
</dbReference>
<dbReference type="Pfam" id="PF17820">
    <property type="entry name" value="PDZ_6"/>
    <property type="match status" value="1"/>
</dbReference>
<evidence type="ECO:0000256" key="8">
    <source>
        <dbReference type="SAM" id="Coils"/>
    </source>
</evidence>
<protein>
    <recommendedName>
        <fullName evidence="15">PDZ domain containing 8</fullName>
    </recommendedName>
</protein>
<dbReference type="Pfam" id="PF26547">
    <property type="entry name" value="PDZD8_N"/>
    <property type="match status" value="1"/>
</dbReference>
<dbReference type="InterPro" id="IPR002219">
    <property type="entry name" value="PKC_DAG/PE"/>
</dbReference>
<dbReference type="Gene3D" id="3.30.60.20">
    <property type="match status" value="1"/>
</dbReference>
<evidence type="ECO:0000256" key="4">
    <source>
        <dbReference type="ARBA" id="ARBA00022833"/>
    </source>
</evidence>
<feature type="region of interest" description="Disordered" evidence="9">
    <location>
        <begin position="541"/>
        <end position="658"/>
    </location>
</feature>
<accession>A0AA88MS88</accession>
<feature type="domain" description="Phorbol-ester/DAG-type" evidence="10">
    <location>
        <begin position="850"/>
        <end position="901"/>
    </location>
</feature>
<dbReference type="InterPro" id="IPR041489">
    <property type="entry name" value="PDZ_6"/>
</dbReference>
<evidence type="ECO:0000259" key="12">
    <source>
        <dbReference type="PROSITE" id="PS51847"/>
    </source>
</evidence>
<dbReference type="InterPro" id="IPR039275">
    <property type="entry name" value="PDZD8"/>
</dbReference>
<dbReference type="PROSITE" id="PS50081">
    <property type="entry name" value="ZF_DAG_PE_2"/>
    <property type="match status" value="1"/>
</dbReference>
<dbReference type="SUPFAM" id="SSF57889">
    <property type="entry name" value="Cysteine-rich domain"/>
    <property type="match status" value="1"/>
</dbReference>
<gene>
    <name evidence="13" type="ORF">Q7C36_011956</name>
</gene>
<evidence type="ECO:0000313" key="13">
    <source>
        <dbReference type="EMBL" id="KAK2843741.1"/>
    </source>
</evidence>